<accession>A0A9D4Z699</accession>
<sequence>MEILSDMASHRQCLFDAIEPGLMESFWDPPLQVVEPQAGSTYMLEALSRSGSSNSSLLHEMVAKLDGFRTKKPICVSNLQPLSCQPYIKKRSCKGGWKPSKNYAVKREIGSLLNDSLVFVNASPVLINHSPELSTNQMFLGSKAMISPSSMIVNNQILQDSLSVLSYGDGELPYLYGQSASEEGDLAHPYAKSPVDSTSISIGSSESSTSNEVLGSSEIQLMDTLFDQSIILGYATQGSETWLEDPFPNMAVIQSYTNDGCLINDPNIEGLAVDDKRETFTHVYDNDDASKAAHSQGFLGYTDCHQGSNGISLPLNERNEVLKHPRIDFEGSFMQSHTLATAPEGKILIQGSISPSGCTQFCLPQPIFGPSSCGNNTTHNVRAANDGFGALPAINTFALGIKPLDRYTDNRQLKEMQETSGVQSCCSYAIGSGIAPQIMTSVKSEDSMDTYCGKNGVLGSSASKLCRQYDERVNNDHMEIGLVNLLTAALAVARRDMHLASVILVRLKDMVSCSDNTMQRVVSYFVQALERRVKGVKGVDHTGKSSSNFQGDNLAAFQILHEIFPYIKFGHFTANQAILEAVQGARRVHIVDFEILEGIQWPAFMQALVSRKGSPPELHITALWRPTHEHGIAMVHKTCKRLSEFASAMCLPFSYSLLTINDDDDFIARQIEVVQGEALVVNCMVHLPHMPRHNMATVTSFLRTMQKLSPTVVTLVEEELGCSTAAAASYFSEALYHFHAIFDSLEACLPLEVEARMLVERVLMAPRIDSAISMWSQAVSPCAAYGVEVSEKYKWSTIMHSTGFKPLPLSYSNQAQARLLLGLHRDGFKLEERSHHLVLGWHMKPLYAASVWK</sequence>
<evidence type="ECO:0000313" key="4">
    <source>
        <dbReference type="Proteomes" id="UP000886520"/>
    </source>
</evidence>
<dbReference type="OrthoDB" id="1905583at2759"/>
<dbReference type="PANTHER" id="PTHR31636">
    <property type="entry name" value="OSJNBA0084A10.13 PROTEIN-RELATED"/>
    <property type="match status" value="1"/>
</dbReference>
<proteinExistence type="predicted"/>
<name>A0A9D4Z699_ADICA</name>
<dbReference type="Proteomes" id="UP000886520">
    <property type="component" value="Chromosome 22"/>
</dbReference>
<keyword evidence="1" id="KW-0805">Transcription regulation</keyword>
<evidence type="ECO:0000256" key="2">
    <source>
        <dbReference type="ARBA" id="ARBA00023163"/>
    </source>
</evidence>
<dbReference type="AlphaFoldDB" id="A0A9D4Z699"/>
<dbReference type="EMBL" id="JABFUD020000022">
    <property type="protein sequence ID" value="KAI5062650.1"/>
    <property type="molecule type" value="Genomic_DNA"/>
</dbReference>
<dbReference type="InterPro" id="IPR005202">
    <property type="entry name" value="TF_GRAS"/>
</dbReference>
<reference evidence="3" key="1">
    <citation type="submission" date="2021-01" db="EMBL/GenBank/DDBJ databases">
        <title>Adiantum capillus-veneris genome.</title>
        <authorList>
            <person name="Fang Y."/>
            <person name="Liao Q."/>
        </authorList>
    </citation>
    <scope>NUCLEOTIDE SEQUENCE</scope>
    <source>
        <strain evidence="3">H3</strain>
        <tissue evidence="3">Leaf</tissue>
    </source>
</reference>
<comment type="caution">
    <text evidence="3">The sequence shown here is derived from an EMBL/GenBank/DDBJ whole genome shotgun (WGS) entry which is preliminary data.</text>
</comment>
<keyword evidence="2" id="KW-0804">Transcription</keyword>
<keyword evidence="4" id="KW-1185">Reference proteome</keyword>
<gene>
    <name evidence="3" type="ORF">GOP47_0023189</name>
</gene>
<evidence type="ECO:0000313" key="3">
    <source>
        <dbReference type="EMBL" id="KAI5062650.1"/>
    </source>
</evidence>
<evidence type="ECO:0000256" key="1">
    <source>
        <dbReference type="ARBA" id="ARBA00023015"/>
    </source>
</evidence>
<dbReference type="Pfam" id="PF03514">
    <property type="entry name" value="GRAS"/>
    <property type="match status" value="1"/>
</dbReference>
<organism evidence="3 4">
    <name type="scientific">Adiantum capillus-veneris</name>
    <name type="common">Maidenhair fern</name>
    <dbReference type="NCBI Taxonomy" id="13818"/>
    <lineage>
        <taxon>Eukaryota</taxon>
        <taxon>Viridiplantae</taxon>
        <taxon>Streptophyta</taxon>
        <taxon>Embryophyta</taxon>
        <taxon>Tracheophyta</taxon>
        <taxon>Polypodiopsida</taxon>
        <taxon>Polypodiidae</taxon>
        <taxon>Polypodiales</taxon>
        <taxon>Pteridineae</taxon>
        <taxon>Pteridaceae</taxon>
        <taxon>Vittarioideae</taxon>
        <taxon>Adiantum</taxon>
    </lineage>
</organism>
<dbReference type="PROSITE" id="PS50985">
    <property type="entry name" value="GRAS"/>
    <property type="match status" value="1"/>
</dbReference>
<protein>
    <submittedName>
        <fullName evidence="3">Uncharacterized protein</fullName>
    </submittedName>
</protein>